<dbReference type="GO" id="GO:0046872">
    <property type="term" value="F:metal ion binding"/>
    <property type="evidence" value="ECO:0007669"/>
    <property type="project" value="UniProtKB-KW"/>
</dbReference>
<dbReference type="Pfam" id="PF00425">
    <property type="entry name" value="Chorismate_bind"/>
    <property type="match status" value="1"/>
</dbReference>
<keyword evidence="10 15" id="KW-0460">Magnesium</keyword>
<dbReference type="SUPFAM" id="SSF56322">
    <property type="entry name" value="ADC synthase"/>
    <property type="match status" value="1"/>
</dbReference>
<gene>
    <name evidence="15 18" type="primary">trpE</name>
    <name evidence="18" type="ORF">PX52LOC_01427</name>
</gene>
<protein>
    <recommendedName>
        <fullName evidence="6 15">Anthranilate synthase component 1</fullName>
        <ecNumber evidence="5 15">4.1.3.27</ecNumber>
    </recommendedName>
</protein>
<dbReference type="Pfam" id="PF04715">
    <property type="entry name" value="Anth_synt_I_N"/>
    <property type="match status" value="1"/>
</dbReference>
<evidence type="ECO:0000256" key="6">
    <source>
        <dbReference type="ARBA" id="ARBA00020653"/>
    </source>
</evidence>
<dbReference type="AlphaFoldDB" id="A0A5C1A8F0"/>
<keyword evidence="12 15" id="KW-0456">Lyase</keyword>
<reference evidence="19" key="1">
    <citation type="submission" date="2019-08" db="EMBL/GenBank/DDBJ databases">
        <title>Limnoglobus roseus gen. nov., sp. nov., a novel freshwater planctomycete with a giant genome from the family Gemmataceae.</title>
        <authorList>
            <person name="Kulichevskaya I.S."/>
            <person name="Naumoff D.G."/>
            <person name="Miroshnikov K."/>
            <person name="Ivanova A."/>
            <person name="Philippov D.A."/>
            <person name="Hakobyan A."/>
            <person name="Rijpstra I.C."/>
            <person name="Sinninghe Damste J.S."/>
            <person name="Liesack W."/>
            <person name="Dedysh S.N."/>
        </authorList>
    </citation>
    <scope>NUCLEOTIDE SEQUENCE [LARGE SCALE GENOMIC DNA]</scope>
    <source>
        <strain evidence="19">PX52</strain>
    </source>
</reference>
<dbReference type="InterPro" id="IPR005801">
    <property type="entry name" value="ADC_synthase"/>
</dbReference>
<dbReference type="Proteomes" id="UP000324974">
    <property type="component" value="Chromosome"/>
</dbReference>
<dbReference type="PANTHER" id="PTHR11236">
    <property type="entry name" value="AMINOBENZOATE/ANTHRANILATE SYNTHASE"/>
    <property type="match status" value="1"/>
</dbReference>
<feature type="domain" description="Chorismate-utilising enzyme C-terminal" evidence="16">
    <location>
        <begin position="298"/>
        <end position="551"/>
    </location>
</feature>
<comment type="catalytic activity">
    <reaction evidence="14 15">
        <text>chorismate + L-glutamine = anthranilate + pyruvate + L-glutamate + H(+)</text>
        <dbReference type="Rhea" id="RHEA:21732"/>
        <dbReference type="ChEBI" id="CHEBI:15361"/>
        <dbReference type="ChEBI" id="CHEBI:15378"/>
        <dbReference type="ChEBI" id="CHEBI:16567"/>
        <dbReference type="ChEBI" id="CHEBI:29748"/>
        <dbReference type="ChEBI" id="CHEBI:29985"/>
        <dbReference type="ChEBI" id="CHEBI:58359"/>
        <dbReference type="EC" id="4.1.3.27"/>
    </reaction>
</comment>
<keyword evidence="8 15" id="KW-0479">Metal-binding</keyword>
<evidence type="ECO:0000256" key="5">
    <source>
        <dbReference type="ARBA" id="ARBA00012266"/>
    </source>
</evidence>
<dbReference type="PRINTS" id="PR00095">
    <property type="entry name" value="ANTSNTHASEI"/>
</dbReference>
<evidence type="ECO:0000256" key="3">
    <source>
        <dbReference type="ARBA" id="ARBA00009562"/>
    </source>
</evidence>
<comment type="pathway">
    <text evidence="2 15">Amino-acid biosynthesis; L-tryptophan biosynthesis; L-tryptophan from chorismate: step 1/5.</text>
</comment>
<keyword evidence="11 15" id="KW-0057">Aromatic amino acid biosynthesis</keyword>
<accession>A0A5C1A8F0</accession>
<dbReference type="Gene3D" id="3.60.120.10">
    <property type="entry name" value="Anthranilate synthase"/>
    <property type="match status" value="1"/>
</dbReference>
<sequence>MASPPLTCKAITKPTCLYDHPSAFADSSTHPARVYVNHNVNAELTLVKQSSPRAALAISGAIPDNGRMKYRPSFDEFAALAQSHTVVPVYRQLVGDTLTPVSAFRAIAAKDDWAFLFESVVGGERIGRYSFVGADPFERFESYEQILTTTRNGEKHCTTVPDPLKSLETHVAQFRAPHLPGLPRFVGGAVGYASYDAVRYVERLPNAPKDDRRIPDLCFGFYDRMVVFDHITKTVNVVAHAHVGDAKNLQAAYDAACRRADELVGQLQRPVTDLPLMDISLSAVRDLQSDRYQSNFTQAGYEGAVRKTIEYINAGDAFQVVPSQRFQTETTADPFNVYRALRVVNPSPFMFFVKAGPITLVGASPEIMCRVENGEMTVRPLAGTRKRGATPEEDKALADELVKDPKERAEHIMLVDLARNDIGKVAEIGSVKIGDLLTVERYSHVMHLSSTVTGTLKAGLTAFDAMKSSLPAGTLSGAPKVRAMEIIDEIEPHRRGPYGGAVGYFDFSGNMDTCIALRTMVIQGTTAYVQAGAGIVADSDPTSEYQETVNKAMGLMKALEIAETQL</sequence>
<comment type="subunit">
    <text evidence="4 15">Heterotetramer consisting of two non-identical subunits: a beta subunit (TrpG) and a large alpha subunit (TrpE).</text>
</comment>
<dbReference type="InterPro" id="IPR005256">
    <property type="entry name" value="Anth_synth_I_PabB"/>
</dbReference>
<evidence type="ECO:0000256" key="1">
    <source>
        <dbReference type="ARBA" id="ARBA00001946"/>
    </source>
</evidence>
<evidence type="ECO:0000313" key="19">
    <source>
        <dbReference type="Proteomes" id="UP000324974"/>
    </source>
</evidence>
<dbReference type="InterPro" id="IPR015890">
    <property type="entry name" value="Chorismate_C"/>
</dbReference>
<dbReference type="InterPro" id="IPR019999">
    <property type="entry name" value="Anth_synth_I-like"/>
</dbReference>
<evidence type="ECO:0000256" key="2">
    <source>
        <dbReference type="ARBA" id="ARBA00004873"/>
    </source>
</evidence>
<comment type="function">
    <text evidence="13 15">Part of a heterotetrameric complex that catalyzes the two-step biosynthesis of anthranilate, an intermediate in the biosynthesis of L-tryptophan. In the first step, the glutamine-binding beta subunit (TrpG) of anthranilate synthase (AS) provides the glutamine amidotransferase activity which generates ammonia as a substrate that, along with chorismate, is used in the second step, catalyzed by the large alpha subunit of AS (TrpE) to produce anthranilate. In the absence of TrpG, TrpE can synthesize anthranilate directly from chorismate and high concentrations of ammonia.</text>
</comment>
<name>A0A5C1A8F0_9BACT</name>
<evidence type="ECO:0000256" key="12">
    <source>
        <dbReference type="ARBA" id="ARBA00023239"/>
    </source>
</evidence>
<evidence type="ECO:0000256" key="15">
    <source>
        <dbReference type="RuleBase" id="RU364045"/>
    </source>
</evidence>
<organism evidence="18 19">
    <name type="scientific">Limnoglobus roseus</name>
    <dbReference type="NCBI Taxonomy" id="2598579"/>
    <lineage>
        <taxon>Bacteria</taxon>
        <taxon>Pseudomonadati</taxon>
        <taxon>Planctomycetota</taxon>
        <taxon>Planctomycetia</taxon>
        <taxon>Gemmatales</taxon>
        <taxon>Gemmataceae</taxon>
        <taxon>Limnoglobus</taxon>
    </lineage>
</organism>
<dbReference type="EC" id="4.1.3.27" evidence="5 15"/>
<dbReference type="UniPathway" id="UPA00035">
    <property type="reaction ID" value="UER00040"/>
</dbReference>
<feature type="domain" description="Anthranilate synthase component I N-terminal" evidence="17">
    <location>
        <begin position="96"/>
        <end position="236"/>
    </location>
</feature>
<evidence type="ECO:0000256" key="13">
    <source>
        <dbReference type="ARBA" id="ARBA00025634"/>
    </source>
</evidence>
<evidence type="ECO:0000313" key="18">
    <source>
        <dbReference type="EMBL" id="QEL14537.1"/>
    </source>
</evidence>
<dbReference type="InterPro" id="IPR006805">
    <property type="entry name" value="Anth_synth_I_N"/>
</dbReference>
<dbReference type="GO" id="GO:0000162">
    <property type="term" value="P:L-tryptophan biosynthetic process"/>
    <property type="evidence" value="ECO:0007669"/>
    <property type="project" value="UniProtKB-UniPathway"/>
</dbReference>
<evidence type="ECO:0000256" key="10">
    <source>
        <dbReference type="ARBA" id="ARBA00022842"/>
    </source>
</evidence>
<evidence type="ECO:0000256" key="9">
    <source>
        <dbReference type="ARBA" id="ARBA00022822"/>
    </source>
</evidence>
<evidence type="ECO:0000259" key="16">
    <source>
        <dbReference type="Pfam" id="PF00425"/>
    </source>
</evidence>
<dbReference type="NCBIfam" id="TIGR00564">
    <property type="entry name" value="trpE_most"/>
    <property type="match status" value="1"/>
</dbReference>
<comment type="similarity">
    <text evidence="3 15">Belongs to the anthranilate synthase component I family.</text>
</comment>
<keyword evidence="9 15" id="KW-0822">Tryptophan biosynthesis</keyword>
<dbReference type="EMBL" id="CP042425">
    <property type="protein sequence ID" value="QEL14537.1"/>
    <property type="molecule type" value="Genomic_DNA"/>
</dbReference>
<comment type="cofactor">
    <cofactor evidence="1 15">
        <name>Mg(2+)</name>
        <dbReference type="ChEBI" id="CHEBI:18420"/>
    </cofactor>
</comment>
<dbReference type="GO" id="GO:0004049">
    <property type="term" value="F:anthranilate synthase activity"/>
    <property type="evidence" value="ECO:0007669"/>
    <property type="project" value="UniProtKB-EC"/>
</dbReference>
<keyword evidence="19" id="KW-1185">Reference proteome</keyword>
<dbReference type="PANTHER" id="PTHR11236:SF48">
    <property type="entry name" value="ISOCHORISMATE SYNTHASE MENF"/>
    <property type="match status" value="1"/>
</dbReference>
<evidence type="ECO:0000256" key="4">
    <source>
        <dbReference type="ARBA" id="ARBA00011575"/>
    </source>
</evidence>
<evidence type="ECO:0000256" key="7">
    <source>
        <dbReference type="ARBA" id="ARBA00022605"/>
    </source>
</evidence>
<evidence type="ECO:0000256" key="11">
    <source>
        <dbReference type="ARBA" id="ARBA00023141"/>
    </source>
</evidence>
<evidence type="ECO:0000256" key="8">
    <source>
        <dbReference type="ARBA" id="ARBA00022723"/>
    </source>
</evidence>
<evidence type="ECO:0000259" key="17">
    <source>
        <dbReference type="Pfam" id="PF04715"/>
    </source>
</evidence>
<keyword evidence="7 15" id="KW-0028">Amino-acid biosynthesis</keyword>
<proteinExistence type="inferred from homology"/>
<dbReference type="KEGG" id="lrs:PX52LOC_01427"/>
<evidence type="ECO:0000256" key="14">
    <source>
        <dbReference type="ARBA" id="ARBA00047683"/>
    </source>
</evidence>